<dbReference type="Proteomes" id="UP000678679">
    <property type="component" value="Chromosome 1"/>
</dbReference>
<dbReference type="EMBL" id="CP076132">
    <property type="protein sequence ID" value="QWG00877.1"/>
    <property type="molecule type" value="Genomic_DNA"/>
</dbReference>
<feature type="coiled-coil region" evidence="1">
    <location>
        <begin position="952"/>
        <end position="1000"/>
    </location>
</feature>
<feature type="coiled-coil region" evidence="1">
    <location>
        <begin position="519"/>
        <end position="553"/>
    </location>
</feature>
<feature type="coiled-coil region" evidence="1">
    <location>
        <begin position="203"/>
        <end position="248"/>
    </location>
</feature>
<dbReference type="Pfam" id="PF13558">
    <property type="entry name" value="SbcC_Walker_B"/>
    <property type="match status" value="1"/>
</dbReference>
<dbReference type="GO" id="GO:0016887">
    <property type="term" value="F:ATP hydrolysis activity"/>
    <property type="evidence" value="ECO:0007669"/>
    <property type="project" value="InterPro"/>
</dbReference>
<feature type="coiled-coil region" evidence="1">
    <location>
        <begin position="375"/>
        <end position="406"/>
    </location>
</feature>
<dbReference type="Gene3D" id="3.40.50.300">
    <property type="entry name" value="P-loop containing nucleotide triphosphate hydrolases"/>
    <property type="match status" value="2"/>
</dbReference>
<sequence length="1174" mass="134827">MRLKRLYIKNINSLKGEHTINFDDTPLKEAGLIAIVGKTGAGKSTILDAITLGLYNRIPRASGQFSSNNIQSSGSLLTRGETEAVVEVDYEVKNLGKVSSYRSKWTVSTLVKGARKGEIRDYHMEVGHLETGEIIPIKKGEVPKKNEELIGLSYDQFVKSIMLSQGEFKALLAADEKDRSELLEKITKKLDYRQISIAVFERASQLKKQYDILSQVIDAIEIKGEEEIEELQRSYDEHNALLIKLDKDKTVGQKSIDVKRTVLDFDLKLEKQNEELDQVIEKKDKLKPLRLKVEQYEQVLPVISLYKECQSLKDRIAKGQVKQEELNNQSKNNKLEIDKNQLKGSEIQSKKEKYLQELSASEKLWNEVEGVDKAINDAGIKLKNQESDLEERKENKKKLLADISQKSDSIYKQEQELQLGKEWLTEHQKIEKIAFDYPLLTNLMKEVEEDQKAFDIKIDQSKEGIKKHLNGKSFPDQLALLNQWKLSTENYINEALAKRQLPDLNTEEVNSLMEQLQLMDINSQQSNKVEEQKKDLEQEVVDLQQEIEGNTKLVEGSKKQLEGIGLFLDELSTKEKRLKWEAAEDIKVLRNQLVENEPCLVCGSLDHPYTKEVKSEDELQTVQKQLKEVTEKKSQQENELNTYLQNEVKFKTKIEEKKKQIVSLTSQLEAINTLIAQSQSELELKNISYTSDTFKTFKNEQSLLQDIQNKKEGLNEVLELLNKADDVRKSNLQSDGILSKYEGYYQEESLLVDLKRWLDEYQKKQQIVENAPKWLEEYQKQLTALQSELGKLETLYTSKEEETNQTKSFLSKLKDKRFELFKDQMVPEERKLMQEKGKKIDEQLNEINVILASLKSNEESLTNQLADLKTELAELSDSLLEQEASFDKALEEKGILVGQFDEVLKEESNHQENKKLLKEVDDLEITLKTSIKTYNQERQQALLKDTLPNETLDEIEEKVKQQLLKMEELRLTLEEIGGEIKNNEEKKKEVKDKLEQRDKLTPEYNLWRIMEDLIGSAKGDKFNKFAQSIVLKTLLMKANHHLVKFTDRYLFAEPKTGDNKQLFIIDRYAGDKERVVNSTSGGESFLLSLSLSLGLADMASKNVKVESLFIDEGFGTLDEQTLDQAISALEHLRDTGGKTISLISHLPQIKERIPTKIVLSEGTISGHSVLNIEG</sequence>
<dbReference type="KEGG" id="fya:KMW28_14575"/>
<evidence type="ECO:0000256" key="1">
    <source>
        <dbReference type="SAM" id="Coils"/>
    </source>
</evidence>
<keyword evidence="4" id="KW-1185">Reference proteome</keyword>
<feature type="domain" description="Rad50/SbcC-type AAA" evidence="2">
    <location>
        <begin position="5"/>
        <end position="221"/>
    </location>
</feature>
<name>A0AAX1N4A4_9BACT</name>
<dbReference type="Pfam" id="PF13476">
    <property type="entry name" value="AAA_23"/>
    <property type="match status" value="1"/>
</dbReference>
<reference evidence="3 4" key="1">
    <citation type="submission" date="2021-05" db="EMBL/GenBank/DDBJ databases">
        <title>Comparative genomic studies on the polysaccharide-degrading batcterial strains of the Flammeovirga genus.</title>
        <authorList>
            <person name="Zewei F."/>
            <person name="Zheng Z."/>
            <person name="Yu L."/>
            <person name="Ruyue G."/>
            <person name="Yanhong M."/>
            <person name="Yuanyuan C."/>
            <person name="Jingyan G."/>
            <person name="Wenjun H."/>
        </authorList>
    </citation>
    <scope>NUCLEOTIDE SEQUENCE [LARGE SCALE GENOMIC DNA]</scope>
    <source>
        <strain evidence="3 4">NBRC:100898</strain>
    </source>
</reference>
<feature type="coiled-coil region" evidence="1">
    <location>
        <begin position="309"/>
        <end position="341"/>
    </location>
</feature>
<protein>
    <submittedName>
        <fullName evidence="3">AAA family ATPase</fullName>
    </submittedName>
</protein>
<proteinExistence type="predicted"/>
<feature type="coiled-coil region" evidence="1">
    <location>
        <begin position="612"/>
        <end position="724"/>
    </location>
</feature>
<dbReference type="GO" id="GO:0006302">
    <property type="term" value="P:double-strand break repair"/>
    <property type="evidence" value="ECO:0007669"/>
    <property type="project" value="InterPro"/>
</dbReference>
<gene>
    <name evidence="3" type="ORF">KMW28_14575</name>
</gene>
<dbReference type="AlphaFoldDB" id="A0AAX1N4A4"/>
<keyword evidence="1" id="KW-0175">Coiled coil</keyword>
<dbReference type="RefSeq" id="WP_169665199.1">
    <property type="nucleotide sequence ID" value="NZ_CP076132.1"/>
</dbReference>
<evidence type="ECO:0000259" key="2">
    <source>
        <dbReference type="Pfam" id="PF13476"/>
    </source>
</evidence>
<feature type="coiled-coil region" evidence="1">
    <location>
        <begin position="775"/>
        <end position="802"/>
    </location>
</feature>
<dbReference type="InterPro" id="IPR038729">
    <property type="entry name" value="Rad50/SbcC_AAA"/>
</dbReference>
<dbReference type="SUPFAM" id="SSF52540">
    <property type="entry name" value="P-loop containing nucleoside triphosphate hydrolases"/>
    <property type="match status" value="1"/>
</dbReference>
<evidence type="ECO:0000313" key="4">
    <source>
        <dbReference type="Proteomes" id="UP000678679"/>
    </source>
</evidence>
<organism evidence="3 4">
    <name type="scientific">Flammeovirga yaeyamensis</name>
    <dbReference type="NCBI Taxonomy" id="367791"/>
    <lineage>
        <taxon>Bacteria</taxon>
        <taxon>Pseudomonadati</taxon>
        <taxon>Bacteroidota</taxon>
        <taxon>Cytophagia</taxon>
        <taxon>Cytophagales</taxon>
        <taxon>Flammeovirgaceae</taxon>
        <taxon>Flammeovirga</taxon>
    </lineage>
</organism>
<dbReference type="PANTHER" id="PTHR32114">
    <property type="entry name" value="ABC TRANSPORTER ABCH.3"/>
    <property type="match status" value="1"/>
</dbReference>
<evidence type="ECO:0000313" key="3">
    <source>
        <dbReference type="EMBL" id="QWG00877.1"/>
    </source>
</evidence>
<dbReference type="InterPro" id="IPR027417">
    <property type="entry name" value="P-loop_NTPase"/>
</dbReference>
<feature type="coiled-coil region" evidence="1">
    <location>
        <begin position="851"/>
        <end position="892"/>
    </location>
</feature>
<dbReference type="PANTHER" id="PTHR32114:SF2">
    <property type="entry name" value="ABC TRANSPORTER ABCH.3"/>
    <property type="match status" value="1"/>
</dbReference>
<accession>A0AAX1N4A4</accession>